<dbReference type="SUPFAM" id="SSF51126">
    <property type="entry name" value="Pectin lyase-like"/>
    <property type="match status" value="1"/>
</dbReference>
<comment type="caution">
    <text evidence="1">The sequence shown here is derived from an EMBL/GenBank/DDBJ whole genome shotgun (WGS) entry which is preliminary data.</text>
</comment>
<gene>
    <name evidence="1" type="ORF">ACFSR5_17360</name>
</gene>
<evidence type="ECO:0000313" key="1">
    <source>
        <dbReference type="EMBL" id="MFD2549420.1"/>
    </source>
</evidence>
<dbReference type="RefSeq" id="WP_380905737.1">
    <property type="nucleotide sequence ID" value="NZ_JBHUEG010000012.1"/>
</dbReference>
<dbReference type="InterPro" id="IPR012334">
    <property type="entry name" value="Pectin_lyas_fold"/>
</dbReference>
<dbReference type="Proteomes" id="UP001597545">
    <property type="component" value="Unassembled WGS sequence"/>
</dbReference>
<evidence type="ECO:0008006" key="3">
    <source>
        <dbReference type="Google" id="ProtNLM"/>
    </source>
</evidence>
<sequence>MFRLLVLICAVNCSTYLAYSQARYSYRDVSSVRSQYQQKDVRISNAVKIVDFLPKGYVKSGTVDYTPHVQRALEKGGHILFPNFPILINDNGIKVVSNSNIFFSKGGKLILKASAKGTYRFIKVHNANNVTITNAVLVGDRKTHIGKGGEWGIGIDIRNSKDITIERAIITDFWGDGVCIGAGIPNERVLIKDTFIDNCRRNGITIGSLIDSRLSNIVVSNTHGAAPMAGIDIEPNNDKDVINNIVIDNYRSYNNKSRGLLIDLRNFRGAKARRLNIAVSNYSDDGSLYGLSMPLLGKHANAVTGEVKLENLKFTNNKNAAVQPYDVSANSLSVKFVNHNVNAAQLKNVLNRIIDKK</sequence>
<dbReference type="EMBL" id="JBHULR010000015">
    <property type="protein sequence ID" value="MFD2549420.1"/>
    <property type="molecule type" value="Genomic_DNA"/>
</dbReference>
<protein>
    <recommendedName>
        <fullName evidence="3">Right handed beta helix domain-containing protein</fullName>
    </recommendedName>
</protein>
<dbReference type="InterPro" id="IPR011050">
    <property type="entry name" value="Pectin_lyase_fold/virulence"/>
</dbReference>
<accession>A0ABW5KM24</accession>
<name>A0ABW5KM24_9SPHI</name>
<dbReference type="InterPro" id="IPR006626">
    <property type="entry name" value="PbH1"/>
</dbReference>
<dbReference type="Gene3D" id="2.160.20.10">
    <property type="entry name" value="Single-stranded right-handed beta-helix, Pectin lyase-like"/>
    <property type="match status" value="1"/>
</dbReference>
<evidence type="ECO:0000313" key="2">
    <source>
        <dbReference type="Proteomes" id="UP001597545"/>
    </source>
</evidence>
<reference evidence="2" key="1">
    <citation type="journal article" date="2019" name="Int. J. Syst. Evol. Microbiol.">
        <title>The Global Catalogue of Microorganisms (GCM) 10K type strain sequencing project: providing services to taxonomists for standard genome sequencing and annotation.</title>
        <authorList>
            <consortium name="The Broad Institute Genomics Platform"/>
            <consortium name="The Broad Institute Genome Sequencing Center for Infectious Disease"/>
            <person name="Wu L."/>
            <person name="Ma J."/>
        </authorList>
    </citation>
    <scope>NUCLEOTIDE SEQUENCE [LARGE SCALE GENOMIC DNA]</scope>
    <source>
        <strain evidence="2">KCTC 42662</strain>
    </source>
</reference>
<organism evidence="1 2">
    <name type="scientific">Sphingobacterium suaedae</name>
    <dbReference type="NCBI Taxonomy" id="1686402"/>
    <lineage>
        <taxon>Bacteria</taxon>
        <taxon>Pseudomonadati</taxon>
        <taxon>Bacteroidota</taxon>
        <taxon>Sphingobacteriia</taxon>
        <taxon>Sphingobacteriales</taxon>
        <taxon>Sphingobacteriaceae</taxon>
        <taxon>Sphingobacterium</taxon>
    </lineage>
</organism>
<proteinExistence type="predicted"/>
<keyword evidence="2" id="KW-1185">Reference proteome</keyword>
<dbReference type="SMART" id="SM00710">
    <property type="entry name" value="PbH1"/>
    <property type="match status" value="5"/>
</dbReference>